<keyword evidence="10" id="KW-0067">ATP-binding</keyword>
<dbReference type="GO" id="GO:0000155">
    <property type="term" value="F:phosphorelay sensor kinase activity"/>
    <property type="evidence" value="ECO:0007669"/>
    <property type="project" value="InterPro"/>
</dbReference>
<dbReference type="InterPro" id="IPR005467">
    <property type="entry name" value="His_kinase_dom"/>
</dbReference>
<keyword evidence="4" id="KW-1003">Cell membrane</keyword>
<evidence type="ECO:0000256" key="1">
    <source>
        <dbReference type="ARBA" id="ARBA00000085"/>
    </source>
</evidence>
<evidence type="ECO:0000256" key="9">
    <source>
        <dbReference type="ARBA" id="ARBA00022777"/>
    </source>
</evidence>
<dbReference type="EMBL" id="CP012502">
    <property type="protein sequence ID" value="AOM81500.1"/>
    <property type="molecule type" value="Genomic_DNA"/>
</dbReference>
<keyword evidence="9 16" id="KW-0418">Kinase</keyword>
<keyword evidence="11 14" id="KW-1133">Transmembrane helix</keyword>
<evidence type="ECO:0000256" key="2">
    <source>
        <dbReference type="ARBA" id="ARBA00004651"/>
    </source>
</evidence>
<dbReference type="AlphaFoldDB" id="A0A1D7QRA1"/>
<dbReference type="InterPro" id="IPR003594">
    <property type="entry name" value="HATPase_dom"/>
</dbReference>
<evidence type="ECO:0000256" key="3">
    <source>
        <dbReference type="ARBA" id="ARBA00012438"/>
    </source>
</evidence>
<dbReference type="GO" id="GO:0005524">
    <property type="term" value="F:ATP binding"/>
    <property type="evidence" value="ECO:0007669"/>
    <property type="project" value="UniProtKB-KW"/>
</dbReference>
<dbReference type="PROSITE" id="PS50109">
    <property type="entry name" value="HIS_KIN"/>
    <property type="match status" value="1"/>
</dbReference>
<dbReference type="InterPro" id="IPR033479">
    <property type="entry name" value="dCache_1"/>
</dbReference>
<evidence type="ECO:0000256" key="11">
    <source>
        <dbReference type="ARBA" id="ARBA00022989"/>
    </source>
</evidence>
<sequence>MFRSLRSKLIVFFILVTVIPMAIVGMIGYNSQKHEISSQLEYSIMSQSSNLSAELLNLIDERLRDVEWLTRSPILRDPESTPLELREELYNFLSVNDIYFDAILLNEEGGVIVDTETRMIGRNIGDREWFQEVSETGMKRMSDIYMSDAINRPVLVLGAPVYTHDRELLFYVSPSFNLDVFYERIEAYTTLQRTHGSDGYAFLLREDGLLLSHPNQSLVMNMNYFEQQDITKDDLNSLIDQDRTFTTSGGQVHAFTQVEEIQGFEHRWYVGIALAEEDLYASLDDLLLRYVAFYFLIFAVLIVAVIKLSDYLVKPIRQLVEKTKAYAEGVDYEWPYEAAYREADHLHVAFDDMTGRLKEREATHRKSTQVLEATDNGVFAVARGSEQLTMSNREFETLFGFTEMDLSSVTIQELKRESPFFDAFMHAALDEWTEFDKRNETRRQAEVNCQDQDGNERIFFLGMTLLSANGEREDLDEFLFVFQELTEVRRMERELVQSEKLGMIGQMAAGLAHEIRNPMTTIRGFMQLLEKRDDGENARYYQLIMNEIDQVNKVMEELMHIGNPARIEEETTSETSVSEQLKEIITLHEQDLEKRQIKVETFFNGTDDFLETNRNKLRQVFSNIIRNAIEAMPDGGRLKLRNQTAPGLDANGVCDVVVAISDTGEGMDSETIKKAGTPFFTTKENGHGLGLATTYRIIEELGGTIDIRTKAGEGTTFVIRLPGSVLRQTVNSGE</sequence>
<dbReference type="SUPFAM" id="SSF55785">
    <property type="entry name" value="PYP-like sensor domain (PAS domain)"/>
    <property type="match status" value="1"/>
</dbReference>
<organism evidence="16 17">
    <name type="scientific">Salisediminibacterium beveridgei</name>
    <dbReference type="NCBI Taxonomy" id="632773"/>
    <lineage>
        <taxon>Bacteria</taxon>
        <taxon>Bacillati</taxon>
        <taxon>Bacillota</taxon>
        <taxon>Bacilli</taxon>
        <taxon>Bacillales</taxon>
        <taxon>Bacillaceae</taxon>
        <taxon>Salisediminibacterium</taxon>
    </lineage>
</organism>
<dbReference type="InterPro" id="IPR004358">
    <property type="entry name" value="Sig_transdc_His_kin-like_C"/>
</dbReference>
<dbReference type="SUPFAM" id="SSF47384">
    <property type="entry name" value="Homodimeric domain of signal transducing histidine kinase"/>
    <property type="match status" value="1"/>
</dbReference>
<dbReference type="SMART" id="SM00388">
    <property type="entry name" value="HisKA"/>
    <property type="match status" value="1"/>
</dbReference>
<comment type="subcellular location">
    <subcellularLocation>
        <location evidence="2">Cell membrane</location>
        <topology evidence="2">Multi-pass membrane protein</topology>
    </subcellularLocation>
</comment>
<evidence type="ECO:0000313" key="17">
    <source>
        <dbReference type="Proteomes" id="UP000094463"/>
    </source>
</evidence>
<keyword evidence="8" id="KW-0547">Nucleotide-binding</keyword>
<dbReference type="Proteomes" id="UP000094463">
    <property type="component" value="Chromosome"/>
</dbReference>
<dbReference type="PANTHER" id="PTHR43065">
    <property type="entry name" value="SENSOR HISTIDINE KINASE"/>
    <property type="match status" value="1"/>
</dbReference>
<dbReference type="InterPro" id="IPR003661">
    <property type="entry name" value="HisK_dim/P_dom"/>
</dbReference>
<evidence type="ECO:0000256" key="14">
    <source>
        <dbReference type="SAM" id="Phobius"/>
    </source>
</evidence>
<dbReference type="GO" id="GO:0005886">
    <property type="term" value="C:plasma membrane"/>
    <property type="evidence" value="ECO:0007669"/>
    <property type="project" value="UniProtKB-SubCell"/>
</dbReference>
<dbReference type="PANTHER" id="PTHR43065:SF46">
    <property type="entry name" value="C4-DICARBOXYLATE TRANSPORT SENSOR PROTEIN DCTB"/>
    <property type="match status" value="1"/>
</dbReference>
<protein>
    <recommendedName>
        <fullName evidence="3">histidine kinase</fullName>
        <ecNumber evidence="3">2.7.13.3</ecNumber>
    </recommendedName>
</protein>
<dbReference type="Gene3D" id="1.10.287.130">
    <property type="match status" value="1"/>
</dbReference>
<evidence type="ECO:0000256" key="8">
    <source>
        <dbReference type="ARBA" id="ARBA00022741"/>
    </source>
</evidence>
<feature type="transmembrane region" description="Helical" evidence="14">
    <location>
        <begin position="9"/>
        <end position="29"/>
    </location>
</feature>
<evidence type="ECO:0000256" key="12">
    <source>
        <dbReference type="ARBA" id="ARBA00023012"/>
    </source>
</evidence>
<dbReference type="InterPro" id="IPR036890">
    <property type="entry name" value="HATPase_C_sf"/>
</dbReference>
<evidence type="ECO:0000259" key="15">
    <source>
        <dbReference type="PROSITE" id="PS50109"/>
    </source>
</evidence>
<evidence type="ECO:0000256" key="5">
    <source>
        <dbReference type="ARBA" id="ARBA00022553"/>
    </source>
</evidence>
<dbReference type="CDD" id="cd18774">
    <property type="entry name" value="PDC2_HK_sensor"/>
    <property type="match status" value="1"/>
</dbReference>
<keyword evidence="7 14" id="KW-0812">Transmembrane</keyword>
<accession>A0A1D7QRA1</accession>
<feature type="domain" description="Histidine kinase" evidence="15">
    <location>
        <begin position="510"/>
        <end position="725"/>
    </location>
</feature>
<dbReference type="InterPro" id="IPR036097">
    <property type="entry name" value="HisK_dim/P_sf"/>
</dbReference>
<dbReference type="Gene3D" id="6.10.340.10">
    <property type="match status" value="1"/>
</dbReference>
<dbReference type="RefSeq" id="WP_069363672.1">
    <property type="nucleotide sequence ID" value="NZ_CP012502.1"/>
</dbReference>
<comment type="catalytic activity">
    <reaction evidence="1">
        <text>ATP + protein L-histidine = ADP + protein N-phospho-L-histidine.</text>
        <dbReference type="EC" id="2.7.13.3"/>
    </reaction>
</comment>
<evidence type="ECO:0000256" key="7">
    <source>
        <dbReference type="ARBA" id="ARBA00022692"/>
    </source>
</evidence>
<keyword evidence="6" id="KW-0808">Transferase</keyword>
<keyword evidence="17" id="KW-1185">Reference proteome</keyword>
<dbReference type="KEGG" id="bbev:BBEV_0105"/>
<dbReference type="Pfam" id="PF02743">
    <property type="entry name" value="dCache_1"/>
    <property type="match status" value="1"/>
</dbReference>
<dbReference type="InterPro" id="IPR035965">
    <property type="entry name" value="PAS-like_dom_sf"/>
</dbReference>
<evidence type="ECO:0000256" key="13">
    <source>
        <dbReference type="ARBA" id="ARBA00023136"/>
    </source>
</evidence>
<keyword evidence="12" id="KW-0902">Two-component regulatory system</keyword>
<keyword evidence="13 14" id="KW-0472">Membrane</keyword>
<keyword evidence="5" id="KW-0597">Phosphoprotein</keyword>
<evidence type="ECO:0000256" key="4">
    <source>
        <dbReference type="ARBA" id="ARBA00022475"/>
    </source>
</evidence>
<dbReference type="SMART" id="SM00387">
    <property type="entry name" value="HATPase_c"/>
    <property type="match status" value="1"/>
</dbReference>
<dbReference type="STRING" id="632773.BBEV_0105"/>
<dbReference type="Gene3D" id="3.30.450.20">
    <property type="entry name" value="PAS domain"/>
    <property type="match status" value="2"/>
</dbReference>
<name>A0A1D7QRA1_9BACI</name>
<evidence type="ECO:0000256" key="6">
    <source>
        <dbReference type="ARBA" id="ARBA00022679"/>
    </source>
</evidence>
<dbReference type="PRINTS" id="PR00344">
    <property type="entry name" value="BCTRLSENSOR"/>
</dbReference>
<dbReference type="Gene3D" id="3.30.565.10">
    <property type="entry name" value="Histidine kinase-like ATPase, C-terminal domain"/>
    <property type="match status" value="1"/>
</dbReference>
<gene>
    <name evidence="16" type="primary">kinE</name>
    <name evidence="16" type="ORF">BBEV_0105</name>
</gene>
<dbReference type="SUPFAM" id="SSF55874">
    <property type="entry name" value="ATPase domain of HSP90 chaperone/DNA topoisomerase II/histidine kinase"/>
    <property type="match status" value="1"/>
</dbReference>
<dbReference type="EC" id="2.7.13.3" evidence="3"/>
<feature type="transmembrane region" description="Helical" evidence="14">
    <location>
        <begin position="287"/>
        <end position="308"/>
    </location>
</feature>
<dbReference type="CDD" id="cd12914">
    <property type="entry name" value="PDC1_DGC_like"/>
    <property type="match status" value="1"/>
</dbReference>
<dbReference type="Pfam" id="PF00512">
    <property type="entry name" value="HisKA"/>
    <property type="match status" value="1"/>
</dbReference>
<evidence type="ECO:0000313" key="16">
    <source>
        <dbReference type="EMBL" id="AOM81500.1"/>
    </source>
</evidence>
<proteinExistence type="predicted"/>
<reference evidence="16 17" key="1">
    <citation type="submission" date="2015-08" db="EMBL/GenBank/DDBJ databases">
        <title>The complete genome sequence of Bacillus beveridgei MLTeJB.</title>
        <authorList>
            <person name="Hanson T.E."/>
            <person name="Mesa C."/>
            <person name="Basesman S.M."/>
            <person name="Oremland R.S."/>
        </authorList>
    </citation>
    <scope>NUCLEOTIDE SEQUENCE [LARGE SCALE GENOMIC DNA]</scope>
    <source>
        <strain evidence="16 17">MLTeJB</strain>
    </source>
</reference>
<dbReference type="Pfam" id="PF02518">
    <property type="entry name" value="HATPase_c"/>
    <property type="match status" value="1"/>
</dbReference>
<dbReference type="CDD" id="cd00082">
    <property type="entry name" value="HisKA"/>
    <property type="match status" value="1"/>
</dbReference>
<evidence type="ECO:0000256" key="10">
    <source>
        <dbReference type="ARBA" id="ARBA00022840"/>
    </source>
</evidence>
<dbReference type="OrthoDB" id="9815750at2"/>